<dbReference type="EMBL" id="SMAR01000054">
    <property type="protein sequence ID" value="TCT29199.1"/>
    <property type="molecule type" value="Genomic_DNA"/>
</dbReference>
<keyword evidence="2" id="KW-1185">Reference proteome</keyword>
<comment type="caution">
    <text evidence="1">The sequence shown here is derived from an EMBL/GenBank/DDBJ whole genome shotgun (WGS) entry which is preliminary data.</text>
</comment>
<reference evidence="1 2" key="1">
    <citation type="submission" date="2019-03" db="EMBL/GenBank/DDBJ databases">
        <title>Freshwater and sediment microbial communities from various areas in North America, analyzing microbe dynamics in response to fracking.</title>
        <authorList>
            <person name="Lamendella R."/>
        </authorList>
    </citation>
    <scope>NUCLEOTIDE SEQUENCE [LARGE SCALE GENOMIC DNA]</scope>
    <source>
        <strain evidence="1 2">175.2</strain>
    </source>
</reference>
<dbReference type="Proteomes" id="UP000295097">
    <property type="component" value="Unassembled WGS sequence"/>
</dbReference>
<dbReference type="AlphaFoldDB" id="A0A4R3ND55"/>
<dbReference type="InterPro" id="IPR002347">
    <property type="entry name" value="SDR_fam"/>
</dbReference>
<dbReference type="InterPro" id="IPR036291">
    <property type="entry name" value="NAD(P)-bd_dom_sf"/>
</dbReference>
<dbReference type="SUPFAM" id="SSF51735">
    <property type="entry name" value="NAD(P)-binding Rossmann-fold domains"/>
    <property type="match status" value="1"/>
</dbReference>
<dbReference type="Pfam" id="PF13561">
    <property type="entry name" value="adh_short_C2"/>
    <property type="match status" value="1"/>
</dbReference>
<name>A0A4R3ND55_9HYPH</name>
<evidence type="ECO:0000313" key="2">
    <source>
        <dbReference type="Proteomes" id="UP000295097"/>
    </source>
</evidence>
<dbReference type="Gene3D" id="3.40.50.720">
    <property type="entry name" value="NAD(P)-binding Rossmann-like Domain"/>
    <property type="match status" value="1"/>
</dbReference>
<protein>
    <submittedName>
        <fullName evidence="1">Enoyl-ACP reductase-like protein</fullName>
    </submittedName>
</protein>
<sequence>MAFLKNKSPIGRIGEPGEIAEVATFLASDSASYVNGVELARTVHGGVRRGFGKNGYPSLRIHERNGVKIPLHLAFTADDRAIVDAFLLDLSGREHAGCEVDEGFNVWHVRRMMDRHKIRQRHRKGRWWTVMLERAFRC</sequence>
<evidence type="ECO:0000313" key="1">
    <source>
        <dbReference type="EMBL" id="TCT29199.1"/>
    </source>
</evidence>
<organism evidence="1 2">
    <name type="scientific">Martelella mediterranea</name>
    <dbReference type="NCBI Taxonomy" id="293089"/>
    <lineage>
        <taxon>Bacteria</taxon>
        <taxon>Pseudomonadati</taxon>
        <taxon>Pseudomonadota</taxon>
        <taxon>Alphaproteobacteria</taxon>
        <taxon>Hyphomicrobiales</taxon>
        <taxon>Aurantimonadaceae</taxon>
        <taxon>Martelella</taxon>
    </lineage>
</organism>
<accession>A0A4R3ND55</accession>
<gene>
    <name evidence="1" type="ORF">EDC90_105411</name>
</gene>
<proteinExistence type="predicted"/>